<accession>A0A3T0KSM0</accession>
<evidence type="ECO:0000313" key="1">
    <source>
        <dbReference type="EMBL" id="AZV43396.1"/>
    </source>
</evidence>
<reference evidence="1 2" key="1">
    <citation type="submission" date="2018-01" db="EMBL/GenBank/DDBJ databases">
        <title>Bacillus asahii Genome sequencing and assembly.</title>
        <authorList>
            <person name="Jiang H."/>
            <person name="Feng Y."/>
            <person name="Zhao F."/>
            <person name="Lin X."/>
        </authorList>
    </citation>
    <scope>NUCLEOTIDE SEQUENCE [LARGE SCALE GENOMIC DNA]</scope>
    <source>
        <strain evidence="1 2">OM18</strain>
    </source>
</reference>
<gene>
    <name evidence="1" type="ORF">BAOM_2787</name>
</gene>
<dbReference type="KEGG" id="pasa:BAOM_2787"/>
<dbReference type="EMBL" id="CP026095">
    <property type="protein sequence ID" value="AZV43396.1"/>
    <property type="molecule type" value="Genomic_DNA"/>
</dbReference>
<dbReference type="AlphaFoldDB" id="A0A3T0KSM0"/>
<proteinExistence type="predicted"/>
<sequence>MNVVLVSQKTNKLLRGLIAETEEFNNEYIFTTVYRNIIEKVRLMLATVIKSLITTVPNSPKITEN</sequence>
<protein>
    <submittedName>
        <fullName evidence="1">Uncharacterized protein</fullName>
    </submittedName>
</protein>
<dbReference type="Proteomes" id="UP000283095">
    <property type="component" value="Chromosome"/>
</dbReference>
<name>A0A3T0KSM0_9BACI</name>
<evidence type="ECO:0000313" key="2">
    <source>
        <dbReference type="Proteomes" id="UP000283095"/>
    </source>
</evidence>
<organism evidence="1 2">
    <name type="scientific">Peribacillus asahii</name>
    <dbReference type="NCBI Taxonomy" id="228899"/>
    <lineage>
        <taxon>Bacteria</taxon>
        <taxon>Bacillati</taxon>
        <taxon>Bacillota</taxon>
        <taxon>Bacilli</taxon>
        <taxon>Bacillales</taxon>
        <taxon>Bacillaceae</taxon>
        <taxon>Peribacillus</taxon>
    </lineage>
</organism>